<accession>A0ABS9Y8C7</accession>
<name>A0ABS9Y8C7_9ACTN</name>
<evidence type="ECO:0000256" key="1">
    <source>
        <dbReference type="SAM" id="MobiDB-lite"/>
    </source>
</evidence>
<dbReference type="Proteomes" id="UP001165269">
    <property type="component" value="Unassembled WGS sequence"/>
</dbReference>
<proteinExistence type="predicted"/>
<gene>
    <name evidence="2" type="ORF">MQP27_13750</name>
</gene>
<comment type="caution">
    <text evidence="2">The sequence shown here is derived from an EMBL/GenBank/DDBJ whole genome shotgun (WGS) entry which is preliminary data.</text>
</comment>
<dbReference type="RefSeq" id="WP_242765343.1">
    <property type="nucleotide sequence ID" value="NZ_JALDAY010000004.1"/>
</dbReference>
<dbReference type="EMBL" id="JALDAY010000004">
    <property type="protein sequence ID" value="MCI3272176.1"/>
    <property type="molecule type" value="Genomic_DNA"/>
</dbReference>
<feature type="compositionally biased region" description="Low complexity" evidence="1">
    <location>
        <begin position="47"/>
        <end position="57"/>
    </location>
</feature>
<reference evidence="2" key="1">
    <citation type="submission" date="2022-03" db="EMBL/GenBank/DDBJ databases">
        <title>Streptomyces 7R015 and 7R016 isolated from Barleria lupulina in Thailand.</title>
        <authorList>
            <person name="Kanchanasin P."/>
            <person name="Phongsopitanun W."/>
            <person name="Tanasupawat S."/>
        </authorList>
    </citation>
    <scope>NUCLEOTIDE SEQUENCE</scope>
    <source>
        <strain evidence="2">7R015</strain>
    </source>
</reference>
<protein>
    <submittedName>
        <fullName evidence="2">Uncharacterized protein</fullName>
    </submittedName>
</protein>
<sequence length="149" mass="15921">MTTQPPPYGSQPPYGQQPPPMPASPPPPPPATAPPAPPGFGPPPPQYAYAPPQQPSTGPEFMAVDAHNSIVVDMEGVAFEDHGASADFPWPEIRSVHYKASPNGKSLMMAVVLPDGRFYECVVEAKPRAQLGEWFGQLAAVLGYYRPMG</sequence>
<keyword evidence="3" id="KW-1185">Reference proteome</keyword>
<feature type="compositionally biased region" description="Pro residues" evidence="1">
    <location>
        <begin position="1"/>
        <end position="46"/>
    </location>
</feature>
<organism evidence="2 3">
    <name type="scientific">Streptomyces cylindrosporus</name>
    <dbReference type="NCBI Taxonomy" id="2927583"/>
    <lineage>
        <taxon>Bacteria</taxon>
        <taxon>Bacillati</taxon>
        <taxon>Actinomycetota</taxon>
        <taxon>Actinomycetes</taxon>
        <taxon>Kitasatosporales</taxon>
        <taxon>Streptomycetaceae</taxon>
        <taxon>Streptomyces</taxon>
    </lineage>
</organism>
<feature type="region of interest" description="Disordered" evidence="1">
    <location>
        <begin position="1"/>
        <end position="61"/>
    </location>
</feature>
<evidence type="ECO:0000313" key="2">
    <source>
        <dbReference type="EMBL" id="MCI3272176.1"/>
    </source>
</evidence>
<evidence type="ECO:0000313" key="3">
    <source>
        <dbReference type="Proteomes" id="UP001165269"/>
    </source>
</evidence>